<organism evidence="2 3">
    <name type="scientific">Abeliophyllum distichum</name>
    <dbReference type="NCBI Taxonomy" id="126358"/>
    <lineage>
        <taxon>Eukaryota</taxon>
        <taxon>Viridiplantae</taxon>
        <taxon>Streptophyta</taxon>
        <taxon>Embryophyta</taxon>
        <taxon>Tracheophyta</taxon>
        <taxon>Spermatophyta</taxon>
        <taxon>Magnoliopsida</taxon>
        <taxon>eudicotyledons</taxon>
        <taxon>Gunneridae</taxon>
        <taxon>Pentapetalae</taxon>
        <taxon>asterids</taxon>
        <taxon>lamiids</taxon>
        <taxon>Lamiales</taxon>
        <taxon>Oleaceae</taxon>
        <taxon>Forsythieae</taxon>
        <taxon>Abeliophyllum</taxon>
    </lineage>
</organism>
<accession>A0ABD1TXN5</accession>
<protein>
    <submittedName>
        <fullName evidence="2">Uncharacterized protein</fullName>
    </submittedName>
</protein>
<evidence type="ECO:0000256" key="1">
    <source>
        <dbReference type="SAM" id="MobiDB-lite"/>
    </source>
</evidence>
<evidence type="ECO:0000313" key="2">
    <source>
        <dbReference type="EMBL" id="KAL2517476.1"/>
    </source>
</evidence>
<keyword evidence="3" id="KW-1185">Reference proteome</keyword>
<feature type="region of interest" description="Disordered" evidence="1">
    <location>
        <begin position="1"/>
        <end position="27"/>
    </location>
</feature>
<evidence type="ECO:0000313" key="3">
    <source>
        <dbReference type="Proteomes" id="UP001604336"/>
    </source>
</evidence>
<feature type="region of interest" description="Disordered" evidence="1">
    <location>
        <begin position="81"/>
        <end position="138"/>
    </location>
</feature>
<dbReference type="EMBL" id="JBFOLK010000004">
    <property type="protein sequence ID" value="KAL2517476.1"/>
    <property type="molecule type" value="Genomic_DNA"/>
</dbReference>
<proteinExistence type="predicted"/>
<comment type="caution">
    <text evidence="2">The sequence shown here is derived from an EMBL/GenBank/DDBJ whole genome shotgun (WGS) entry which is preliminary data.</text>
</comment>
<gene>
    <name evidence="2" type="ORF">Adt_13723</name>
</gene>
<dbReference type="AlphaFoldDB" id="A0ABD1TXN5"/>
<feature type="compositionally biased region" description="Basic and acidic residues" evidence="1">
    <location>
        <begin position="1"/>
        <end position="12"/>
    </location>
</feature>
<sequence>MDEKSSMNENFEKNNQSAAPLLRRKSNTAIRSETNQWAICTKRLPPENTVRALYTPLPEPTLNHRTTRLCVSERGVFYRKPRSKETTHAPPHAGRRCCQPDFHAPHAPSPKMTRAARADGLCSPRRRESRYGLGFSRR</sequence>
<name>A0ABD1TXN5_9LAMI</name>
<dbReference type="Proteomes" id="UP001604336">
    <property type="component" value="Unassembled WGS sequence"/>
</dbReference>
<reference evidence="3" key="1">
    <citation type="submission" date="2024-07" db="EMBL/GenBank/DDBJ databases">
        <title>Two chromosome-level genome assemblies of Korean endemic species Abeliophyllum distichum and Forsythia ovata (Oleaceae).</title>
        <authorList>
            <person name="Jang H."/>
        </authorList>
    </citation>
    <scope>NUCLEOTIDE SEQUENCE [LARGE SCALE GENOMIC DNA]</scope>
</reference>